<dbReference type="SUPFAM" id="SSF57492">
    <property type="entry name" value="Trefoil"/>
    <property type="match status" value="1"/>
</dbReference>
<protein>
    <recommendedName>
        <fullName evidence="4">P-type domain-containing protein</fullName>
    </recommendedName>
</protein>
<keyword evidence="3" id="KW-0732">Signal</keyword>
<dbReference type="CDD" id="cd00111">
    <property type="entry name" value="Trefoil"/>
    <property type="match status" value="1"/>
</dbReference>
<comment type="caution">
    <text evidence="5">The sequence shown here is derived from an EMBL/GenBank/DDBJ whole genome shotgun (WGS) entry which is preliminary data.</text>
</comment>
<keyword evidence="1" id="KW-1015">Disulfide bond</keyword>
<feature type="domain" description="P-type" evidence="4">
    <location>
        <begin position="206"/>
        <end position="247"/>
    </location>
</feature>
<evidence type="ECO:0000256" key="1">
    <source>
        <dbReference type="ARBA" id="ARBA00023157"/>
    </source>
</evidence>
<dbReference type="Pfam" id="PF17137">
    <property type="entry name" value="DUF5110"/>
    <property type="match status" value="1"/>
</dbReference>
<dbReference type="PROSITE" id="PS51448">
    <property type="entry name" value="P_TREFOIL_2"/>
    <property type="match status" value="1"/>
</dbReference>
<evidence type="ECO:0000313" key="5">
    <source>
        <dbReference type="EMBL" id="CAF1111942.1"/>
    </source>
</evidence>
<evidence type="ECO:0000313" key="6">
    <source>
        <dbReference type="Proteomes" id="UP000663845"/>
    </source>
</evidence>
<evidence type="ECO:0000259" key="4">
    <source>
        <dbReference type="PROSITE" id="PS51448"/>
    </source>
</evidence>
<comment type="caution">
    <text evidence="2">Lacks conserved residue(s) required for the propagation of feature annotation.</text>
</comment>
<feature type="signal peptide" evidence="3">
    <location>
        <begin position="1"/>
        <end position="19"/>
    </location>
</feature>
<evidence type="ECO:0000256" key="2">
    <source>
        <dbReference type="PROSITE-ProRule" id="PRU00779"/>
    </source>
</evidence>
<reference evidence="5" key="1">
    <citation type="submission" date="2021-02" db="EMBL/GenBank/DDBJ databases">
        <authorList>
            <person name="Nowell W R."/>
        </authorList>
    </citation>
    <scope>NUCLEOTIDE SEQUENCE</scope>
</reference>
<sequence>MVVLFSILWVSVLLTATTGVSLLPDPSTIVYEGQARFTVLSTRLIRLEWSATKEFIDGKTWLVQSRDIQPTPPAFNVTRNDTHLKIETTYITLEYLRNAATTFSQHNIRVTIRVNIAKGETVIWNAIPNEEYDGNLLGTIRTLDGDADSKLALDCRNQPRNDLHCTYGVISRRGYALVDDTHQPQIDNDPKWPWIINKQYSPPASSLCQAVSVNERRTCGPSNKTNQHDCELRGCCFQSPSSCFYSSQAQQDLYLFGHGRAYSQALYEFTRLAGSIPLPPRYIFGVFFSRYWAYAEYEERQIVTEYIQHDVPLDQSFTIDEMPVYAQIGSIIPLLPEPRSSRDRIGRAQQIPQTLLLYTLIGGSPKGRGHVYDDDGTTIAYKDSTNVTTAVTRFDYTVSGNTLQFNIAAAIGTFPKFPSSRSYEIQLRGVFPATSVSINNTFLPFEPFNELINGQDGTTNGYTYDGSTLSIIIYIRQPVSTSQTLQIQVQLSDSISHPYLVQVPTSFVGLLARCQSAKARLDYEWGIKTVYMDDYPLLLDAAATGLRITHSPSTAKDELNQFFSERMTGACDEIANKISNLDSNVRTILLAQLQCNSFIYK</sequence>
<dbReference type="Proteomes" id="UP000663845">
    <property type="component" value="Unassembled WGS sequence"/>
</dbReference>
<dbReference type="SMART" id="SM00018">
    <property type="entry name" value="PD"/>
    <property type="match status" value="1"/>
</dbReference>
<proteinExistence type="predicted"/>
<accession>A0A814PWG8</accession>
<dbReference type="EMBL" id="CAJNOG010000245">
    <property type="protein sequence ID" value="CAF1111942.1"/>
    <property type="molecule type" value="Genomic_DNA"/>
</dbReference>
<dbReference type="InterPro" id="IPR033403">
    <property type="entry name" value="DUF5110"/>
</dbReference>
<dbReference type="Pfam" id="PF00088">
    <property type="entry name" value="Trefoil"/>
    <property type="match status" value="1"/>
</dbReference>
<feature type="chain" id="PRO_5032939674" description="P-type domain-containing protein" evidence="3">
    <location>
        <begin position="20"/>
        <end position="601"/>
    </location>
</feature>
<dbReference type="InterPro" id="IPR013780">
    <property type="entry name" value="Glyco_hydro_b"/>
</dbReference>
<dbReference type="Gene3D" id="4.10.110.10">
    <property type="entry name" value="Spasmolytic Protein, domain 1"/>
    <property type="match status" value="1"/>
</dbReference>
<dbReference type="AlphaFoldDB" id="A0A814PWG8"/>
<dbReference type="Gene3D" id="2.60.40.1180">
    <property type="entry name" value="Golgi alpha-mannosidase II"/>
    <property type="match status" value="1"/>
</dbReference>
<name>A0A814PWG8_9BILA</name>
<dbReference type="InterPro" id="IPR044913">
    <property type="entry name" value="P_trefoil_dom_sf"/>
</dbReference>
<evidence type="ECO:0000256" key="3">
    <source>
        <dbReference type="SAM" id="SignalP"/>
    </source>
</evidence>
<dbReference type="InterPro" id="IPR000519">
    <property type="entry name" value="P_trefoil_dom"/>
</dbReference>
<organism evidence="5 6">
    <name type="scientific">Adineta steineri</name>
    <dbReference type="NCBI Taxonomy" id="433720"/>
    <lineage>
        <taxon>Eukaryota</taxon>
        <taxon>Metazoa</taxon>
        <taxon>Spiralia</taxon>
        <taxon>Gnathifera</taxon>
        <taxon>Rotifera</taxon>
        <taxon>Eurotatoria</taxon>
        <taxon>Bdelloidea</taxon>
        <taxon>Adinetida</taxon>
        <taxon>Adinetidae</taxon>
        <taxon>Adineta</taxon>
    </lineage>
</organism>
<dbReference type="Gene3D" id="3.20.20.80">
    <property type="entry name" value="Glycosidases"/>
    <property type="match status" value="1"/>
</dbReference>
<gene>
    <name evidence="5" type="ORF">JYZ213_LOCUS21976</name>
</gene>